<organismHost>
    <name type="scientific">Musca domestica</name>
    <name type="common">House fly</name>
    <dbReference type="NCBI Taxonomy" id="7370"/>
</organismHost>
<dbReference type="Pfam" id="PF00692">
    <property type="entry name" value="dUTPase"/>
    <property type="match status" value="1"/>
</dbReference>
<evidence type="ECO:0000256" key="1">
    <source>
        <dbReference type="ARBA" id="ARBA00006581"/>
    </source>
</evidence>
<evidence type="ECO:0000313" key="8">
    <source>
        <dbReference type="Proteomes" id="UP000011274"/>
    </source>
</evidence>
<sequence length="150" mass="16026">MATVEFVCTSRNAIPPKRCTAKSAGYDLHSAVAVVVAPRSHQHIATDICLRLPTGTYGRIAARSGLAFRHAIDVGAGIIDEDYRGPIGVILFNHSDVPFVVNIGDRIAQLIIQTYLSTATFRQVDSLDDETERGTAGFGSTGVSSIVNPK</sequence>
<evidence type="ECO:0000313" key="7">
    <source>
        <dbReference type="EMBL" id="ACD03511.1"/>
    </source>
</evidence>
<dbReference type="InterPro" id="IPR036157">
    <property type="entry name" value="dUTPase-like_sf"/>
</dbReference>
<proteinExistence type="inferred from homology"/>
<dbReference type="PANTHER" id="PTHR11241">
    <property type="entry name" value="DEOXYURIDINE 5'-TRIPHOSPHATE NUCLEOTIDOHYDROLASE"/>
    <property type="match status" value="1"/>
</dbReference>
<reference evidence="7 8" key="1">
    <citation type="journal article" date="2008" name="Virology">
        <title>Sequence analysis of a non-classified, non-occluded DNA virus that causes salivary gland hypertrophy of Musca domestica, MdSGHV.</title>
        <authorList>
            <person name="Garcia-Maruniak A."/>
            <person name="Maruniak J.E."/>
            <person name="Farmerie W."/>
            <person name="Boucias D.G."/>
        </authorList>
    </citation>
    <scope>NUCLEOTIDE SEQUENCE [LARGE SCALE GENOMIC DNA]</scope>
    <source>
        <strain evidence="8">Isolate Musca domestica/United States/Boucias/-</strain>
    </source>
</reference>
<dbReference type="Gene3D" id="2.70.40.10">
    <property type="match status" value="1"/>
</dbReference>
<evidence type="ECO:0000256" key="5">
    <source>
        <dbReference type="SAM" id="MobiDB-lite"/>
    </source>
</evidence>
<dbReference type="PANTHER" id="PTHR11241:SF0">
    <property type="entry name" value="DEOXYURIDINE 5'-TRIPHOSPHATE NUCLEOTIDOHYDROLASE"/>
    <property type="match status" value="1"/>
</dbReference>
<dbReference type="GO" id="GO:0006226">
    <property type="term" value="P:dUMP biosynthetic process"/>
    <property type="evidence" value="ECO:0007669"/>
    <property type="project" value="InterPro"/>
</dbReference>
<dbReference type="SUPFAM" id="SSF51283">
    <property type="entry name" value="dUTPase-like"/>
    <property type="match status" value="1"/>
</dbReference>
<dbReference type="NCBIfam" id="NF001862">
    <property type="entry name" value="PRK00601.1"/>
    <property type="match status" value="1"/>
</dbReference>
<dbReference type="EMBL" id="EU522111">
    <property type="protein sequence ID" value="ACD03511.1"/>
    <property type="molecule type" value="Genomic_DNA"/>
</dbReference>
<keyword evidence="3" id="KW-0378">Hydrolase</keyword>
<dbReference type="InterPro" id="IPR008181">
    <property type="entry name" value="dUTPase"/>
</dbReference>
<keyword evidence="8" id="KW-1185">Reference proteome</keyword>
<dbReference type="GeneID" id="6295468"/>
<dbReference type="CDD" id="cd07557">
    <property type="entry name" value="trimeric_dUTPase"/>
    <property type="match status" value="1"/>
</dbReference>
<feature type="compositionally biased region" description="Polar residues" evidence="5">
    <location>
        <begin position="141"/>
        <end position="150"/>
    </location>
</feature>
<dbReference type="KEGG" id="vg:6295468"/>
<comment type="similarity">
    <text evidence="1">Belongs to the dUTPase family.</text>
</comment>
<dbReference type="InterPro" id="IPR029054">
    <property type="entry name" value="dUTPase-like"/>
</dbReference>
<dbReference type="OrthoDB" id="12539at10239"/>
<dbReference type="GO" id="GO:0000287">
    <property type="term" value="F:magnesium ion binding"/>
    <property type="evidence" value="ECO:0007669"/>
    <property type="project" value="InterPro"/>
</dbReference>
<dbReference type="GO" id="GO:0004170">
    <property type="term" value="F:dUTP diphosphatase activity"/>
    <property type="evidence" value="ECO:0007669"/>
    <property type="project" value="UniProtKB-EC"/>
</dbReference>
<organism evidence="7 8">
    <name type="scientific">Musca hytrovirus</name>
    <name type="common">isolate Musca domestica/United States/Boucias/-</name>
    <name type="synonym">MHV</name>
    <dbReference type="NCBI Taxonomy" id="523909"/>
    <lineage>
        <taxon>Viruses</taxon>
        <taxon>Viruses incertae sedis</taxon>
        <taxon>Naldaviricetes</taxon>
        <taxon>Lefavirales</taxon>
        <taxon>Hytrosaviridae</taxon>
        <taxon>Muscavirus</taxon>
        <taxon>Muscavirus musdomesticae</taxon>
    </lineage>
</organism>
<dbReference type="NCBIfam" id="TIGR00576">
    <property type="entry name" value="dut"/>
    <property type="match status" value="1"/>
</dbReference>
<evidence type="ECO:0000256" key="2">
    <source>
        <dbReference type="ARBA" id="ARBA00012379"/>
    </source>
</evidence>
<name>B2YG29_MHVB</name>
<protein>
    <recommendedName>
        <fullName evidence="2">dUTP diphosphatase</fullName>
        <ecNumber evidence="2">3.6.1.23</ecNumber>
    </recommendedName>
</protein>
<gene>
    <name evidence="7" type="ORF">MdSGHV052</name>
</gene>
<dbReference type="RefSeq" id="YP_001883380.1">
    <property type="nucleotide sequence ID" value="NC_010671.1"/>
</dbReference>
<keyword evidence="4" id="KW-0546">Nucleotide metabolism</keyword>
<evidence type="ECO:0000256" key="3">
    <source>
        <dbReference type="ARBA" id="ARBA00022801"/>
    </source>
</evidence>
<feature type="domain" description="dUTPase-like" evidence="6">
    <location>
        <begin position="13"/>
        <end position="142"/>
    </location>
</feature>
<evidence type="ECO:0000259" key="6">
    <source>
        <dbReference type="Pfam" id="PF00692"/>
    </source>
</evidence>
<dbReference type="InterPro" id="IPR033704">
    <property type="entry name" value="dUTPase_trimeric"/>
</dbReference>
<dbReference type="GO" id="GO:0046081">
    <property type="term" value="P:dUTP catabolic process"/>
    <property type="evidence" value="ECO:0007669"/>
    <property type="project" value="InterPro"/>
</dbReference>
<dbReference type="EC" id="3.6.1.23" evidence="2"/>
<evidence type="ECO:0000256" key="4">
    <source>
        <dbReference type="ARBA" id="ARBA00023080"/>
    </source>
</evidence>
<feature type="region of interest" description="Disordered" evidence="5">
    <location>
        <begin position="131"/>
        <end position="150"/>
    </location>
</feature>
<accession>B2YG29</accession>
<dbReference type="Proteomes" id="UP000011274">
    <property type="component" value="Segment"/>
</dbReference>